<sequence length="795" mass="91044">MKNYLVYISLLITVSLTAQNTNRKFISANKTDNRIEVKVSDGTYNILFYTSEIVETTFIPTGETALSSSHAVIAEPSISEVTFSEKEDDILIETKGLLVAIKKNPFQISYSYKDKHIISEKAGYIKNDSLETIQFNLDKDEVLYGGGARALGMNRRGNRLQLYNRAHYGYETRAELMNFTLPIVMSSNQYMVHFDNAPIGFLDLDSKGDNTLKYETISGRKTYQVIVGDSWYDIVDNYTDLTGKQPMFPRWALGNFSSRFGYHSQKEVIETIDKFREKKIPVDAIILDLYWFGKDIKGTMGNLAFDRDSFPNPEKMIKDLKDRNVETILITEPFMLTTSSRWEEAVKEDILAKDSIGNPFKYDFYFGNTGLIDIYSEKGNQWFKNIYKDLSEMGVHGFWGDLGEPEVHPAELIHATGTADEVHNIYGHDWAKLVYESSLEANPEKRPFILMRAGYSGSQRYGLVPWSGDVNRTWGGLQSQPEIALQMGMQGLAYMHSDLGGFAGDNLDDELYVRWLQYGVFQPIYRPHAQEGVASEPVYRSEKAKALAKEAIELRYRLTPYNYNLMFENNQTGAPLMRPLFFEDEINTELFDYSDAYLWGKDILVAPILKAGQTTKEVYFPKHSNWFDFYSTTTYQGGSVTAYKLEENTIPTFVRGGAFIPMTNTVNSLKLYDSNNLVVHYYYDDSISQSKRKIYNDDGTTVNAFEKEAYEILEFEAELKGRQLEIEIEAEIGENYNINNKTIQLVIHNMTSSPKRIKVDGKKIEGNWNSKKQTITIPLTWNTSEDKEIKIKLNK</sequence>
<dbReference type="Gene3D" id="3.20.20.80">
    <property type="entry name" value="Glycosidases"/>
    <property type="match status" value="1"/>
</dbReference>
<comment type="similarity">
    <text evidence="1 2">Belongs to the glycosyl hydrolase 31 family.</text>
</comment>
<accession>A0ABW5ZVH4</accession>
<dbReference type="InterPro" id="IPR048395">
    <property type="entry name" value="Glyco_hydro_31_C"/>
</dbReference>
<dbReference type="RefSeq" id="WP_194506594.1">
    <property type="nucleotide sequence ID" value="NZ_JADILU010000001.1"/>
</dbReference>
<gene>
    <name evidence="6" type="ORF">ACFS29_12875</name>
</gene>
<dbReference type="EMBL" id="JBHUOS010000010">
    <property type="protein sequence ID" value="MFD2916541.1"/>
    <property type="molecule type" value="Genomic_DNA"/>
</dbReference>
<name>A0ABW5ZVH4_9FLAO</name>
<dbReference type="PANTHER" id="PTHR43863:SF2">
    <property type="entry name" value="MALTASE-GLUCOAMYLASE"/>
    <property type="match status" value="1"/>
</dbReference>
<keyword evidence="2" id="KW-0326">Glycosidase</keyword>
<evidence type="ECO:0000313" key="7">
    <source>
        <dbReference type="Proteomes" id="UP001597548"/>
    </source>
</evidence>
<dbReference type="InterPro" id="IPR051816">
    <property type="entry name" value="Glycosyl_Hydrolase_31"/>
</dbReference>
<dbReference type="Pfam" id="PF01055">
    <property type="entry name" value="Glyco_hydro_31_2nd"/>
    <property type="match status" value="1"/>
</dbReference>
<dbReference type="PANTHER" id="PTHR43863">
    <property type="entry name" value="HYDROLASE, PUTATIVE (AFU_ORTHOLOGUE AFUA_1G03140)-RELATED"/>
    <property type="match status" value="1"/>
</dbReference>
<dbReference type="Proteomes" id="UP001597548">
    <property type="component" value="Unassembled WGS sequence"/>
</dbReference>
<dbReference type="SUPFAM" id="SSF74650">
    <property type="entry name" value="Galactose mutarotase-like"/>
    <property type="match status" value="1"/>
</dbReference>
<dbReference type="CDD" id="cd06598">
    <property type="entry name" value="GH31_transferase_CtsZ"/>
    <property type="match status" value="1"/>
</dbReference>
<evidence type="ECO:0000259" key="5">
    <source>
        <dbReference type="Pfam" id="PF21365"/>
    </source>
</evidence>
<dbReference type="Gene3D" id="2.60.40.1760">
    <property type="entry name" value="glycosyl hydrolase (family 31)"/>
    <property type="match status" value="1"/>
</dbReference>
<dbReference type="InterPro" id="IPR013780">
    <property type="entry name" value="Glyco_hydro_b"/>
</dbReference>
<dbReference type="SUPFAM" id="SSF51445">
    <property type="entry name" value="(Trans)glycosidases"/>
    <property type="match status" value="1"/>
</dbReference>
<feature type="domain" description="Glycosyl hydrolase family 31 C-terminal" evidence="5">
    <location>
        <begin position="573"/>
        <end position="660"/>
    </location>
</feature>
<dbReference type="InterPro" id="IPR025887">
    <property type="entry name" value="Glyco_hydro_31_N_dom"/>
</dbReference>
<keyword evidence="7" id="KW-1185">Reference proteome</keyword>
<reference evidence="7" key="1">
    <citation type="journal article" date="2019" name="Int. J. Syst. Evol. Microbiol.">
        <title>The Global Catalogue of Microorganisms (GCM) 10K type strain sequencing project: providing services to taxonomists for standard genome sequencing and annotation.</title>
        <authorList>
            <consortium name="The Broad Institute Genomics Platform"/>
            <consortium name="The Broad Institute Genome Sequencing Center for Infectious Disease"/>
            <person name="Wu L."/>
            <person name="Ma J."/>
        </authorList>
    </citation>
    <scope>NUCLEOTIDE SEQUENCE [LARGE SCALE GENOMIC DNA]</scope>
    <source>
        <strain evidence="7">KCTC 32514</strain>
    </source>
</reference>
<dbReference type="CDD" id="cd14752">
    <property type="entry name" value="GH31_N"/>
    <property type="match status" value="1"/>
</dbReference>
<evidence type="ECO:0000259" key="4">
    <source>
        <dbReference type="Pfam" id="PF13802"/>
    </source>
</evidence>
<dbReference type="InterPro" id="IPR000322">
    <property type="entry name" value="Glyco_hydro_31_TIM"/>
</dbReference>
<evidence type="ECO:0000313" key="6">
    <source>
        <dbReference type="EMBL" id="MFD2916541.1"/>
    </source>
</evidence>
<dbReference type="Gene3D" id="2.60.40.1180">
    <property type="entry name" value="Golgi alpha-mannosidase II"/>
    <property type="match status" value="2"/>
</dbReference>
<evidence type="ECO:0000256" key="2">
    <source>
        <dbReference type="RuleBase" id="RU361185"/>
    </source>
</evidence>
<feature type="domain" description="Glycoside hydrolase family 31 TIM barrel" evidence="3">
    <location>
        <begin position="246"/>
        <end position="565"/>
    </location>
</feature>
<dbReference type="SUPFAM" id="SSF51011">
    <property type="entry name" value="Glycosyl hydrolase domain"/>
    <property type="match status" value="1"/>
</dbReference>
<evidence type="ECO:0000259" key="3">
    <source>
        <dbReference type="Pfam" id="PF01055"/>
    </source>
</evidence>
<dbReference type="Pfam" id="PF13802">
    <property type="entry name" value="Gal_mutarotas_2"/>
    <property type="match status" value="1"/>
</dbReference>
<dbReference type="Pfam" id="PF21365">
    <property type="entry name" value="Glyco_hydro_31_3rd"/>
    <property type="match status" value="1"/>
</dbReference>
<comment type="caution">
    <text evidence="6">The sequence shown here is derived from an EMBL/GenBank/DDBJ whole genome shotgun (WGS) entry which is preliminary data.</text>
</comment>
<organism evidence="6 7">
    <name type="scientific">Psychroserpens luteus</name>
    <dbReference type="NCBI Taxonomy" id="1434066"/>
    <lineage>
        <taxon>Bacteria</taxon>
        <taxon>Pseudomonadati</taxon>
        <taxon>Bacteroidota</taxon>
        <taxon>Flavobacteriia</taxon>
        <taxon>Flavobacteriales</taxon>
        <taxon>Flavobacteriaceae</taxon>
        <taxon>Psychroserpens</taxon>
    </lineage>
</organism>
<dbReference type="InterPro" id="IPR017853">
    <property type="entry name" value="GH"/>
</dbReference>
<evidence type="ECO:0000256" key="1">
    <source>
        <dbReference type="ARBA" id="ARBA00007806"/>
    </source>
</evidence>
<proteinExistence type="inferred from homology"/>
<protein>
    <submittedName>
        <fullName evidence="6">TIM-barrel domain-containing protein</fullName>
    </submittedName>
</protein>
<feature type="domain" description="Glycoside hydrolase family 31 N-terminal" evidence="4">
    <location>
        <begin position="45"/>
        <end position="197"/>
    </location>
</feature>
<dbReference type="InterPro" id="IPR011013">
    <property type="entry name" value="Gal_mutarotase_sf_dom"/>
</dbReference>
<keyword evidence="2" id="KW-0378">Hydrolase</keyword>